<dbReference type="SUPFAM" id="SSF53955">
    <property type="entry name" value="Lysozyme-like"/>
    <property type="match status" value="1"/>
</dbReference>
<dbReference type="InterPro" id="IPR023346">
    <property type="entry name" value="Lysozyme-like_dom_sf"/>
</dbReference>
<comment type="caution">
    <text evidence="2">The sequence shown here is derived from an EMBL/GenBank/DDBJ whole genome shotgun (WGS) entry which is preliminary data.</text>
</comment>
<dbReference type="Gene3D" id="1.10.530.10">
    <property type="match status" value="1"/>
</dbReference>
<protein>
    <recommendedName>
        <fullName evidence="1">Transglycosylase SLT domain-containing protein</fullName>
    </recommendedName>
</protein>
<name>A0A0F9J4U2_9ZZZZ</name>
<reference evidence="2" key="1">
    <citation type="journal article" date="2015" name="Nature">
        <title>Complex archaea that bridge the gap between prokaryotes and eukaryotes.</title>
        <authorList>
            <person name="Spang A."/>
            <person name="Saw J.H."/>
            <person name="Jorgensen S.L."/>
            <person name="Zaremba-Niedzwiedzka K."/>
            <person name="Martijn J."/>
            <person name="Lind A.E."/>
            <person name="van Eijk R."/>
            <person name="Schleper C."/>
            <person name="Guy L."/>
            <person name="Ettema T.J."/>
        </authorList>
    </citation>
    <scope>NUCLEOTIDE SEQUENCE</scope>
</reference>
<evidence type="ECO:0000313" key="2">
    <source>
        <dbReference type="EMBL" id="KKM27434.1"/>
    </source>
</evidence>
<gene>
    <name evidence="2" type="ORF">LCGC14_1574740</name>
</gene>
<feature type="domain" description="Transglycosylase SLT" evidence="1">
    <location>
        <begin position="92"/>
        <end position="157"/>
    </location>
</feature>
<dbReference type="AlphaFoldDB" id="A0A0F9J4U2"/>
<accession>A0A0F9J4U2</accession>
<evidence type="ECO:0000259" key="1">
    <source>
        <dbReference type="Pfam" id="PF01464"/>
    </source>
</evidence>
<sequence length="176" mass="19301">MLFSSVSAQAHTRDELDEWMLAWVAQADISINDRLSESLVDMRSRHLWYFDPPAPAPPHTHTTTRRASSTWSGNVEQWRPLVAAHFAAAKVNTAMCILNHETGGTGDPNAKNDRSSAAGLFQFLRGTWNSVPLSVTGGSYDSGRVYNPEANVAAAAWLQINSGWGQGTVYRLCRGL</sequence>
<dbReference type="EMBL" id="LAZR01012322">
    <property type="protein sequence ID" value="KKM27434.1"/>
    <property type="molecule type" value="Genomic_DNA"/>
</dbReference>
<dbReference type="Pfam" id="PF01464">
    <property type="entry name" value="SLT"/>
    <property type="match status" value="1"/>
</dbReference>
<proteinExistence type="predicted"/>
<dbReference type="InterPro" id="IPR008258">
    <property type="entry name" value="Transglycosylase_SLT_dom_1"/>
</dbReference>
<organism evidence="2">
    <name type="scientific">marine sediment metagenome</name>
    <dbReference type="NCBI Taxonomy" id="412755"/>
    <lineage>
        <taxon>unclassified sequences</taxon>
        <taxon>metagenomes</taxon>
        <taxon>ecological metagenomes</taxon>
    </lineage>
</organism>